<reference evidence="2" key="1">
    <citation type="submission" date="2023-03" db="EMBL/GenBank/DDBJ databases">
        <title>Massive genome expansion in bonnet fungi (Mycena s.s.) driven by repeated elements and novel gene families across ecological guilds.</title>
        <authorList>
            <consortium name="Lawrence Berkeley National Laboratory"/>
            <person name="Harder C.B."/>
            <person name="Miyauchi S."/>
            <person name="Viragh M."/>
            <person name="Kuo A."/>
            <person name="Thoen E."/>
            <person name="Andreopoulos B."/>
            <person name="Lu D."/>
            <person name="Skrede I."/>
            <person name="Drula E."/>
            <person name="Henrissat B."/>
            <person name="Morin E."/>
            <person name="Kohler A."/>
            <person name="Barry K."/>
            <person name="LaButti K."/>
            <person name="Morin E."/>
            <person name="Salamov A."/>
            <person name="Lipzen A."/>
            <person name="Mereny Z."/>
            <person name="Hegedus B."/>
            <person name="Baldrian P."/>
            <person name="Stursova M."/>
            <person name="Weitz H."/>
            <person name="Taylor A."/>
            <person name="Grigoriev I.V."/>
            <person name="Nagy L.G."/>
            <person name="Martin F."/>
            <person name="Kauserud H."/>
        </authorList>
    </citation>
    <scope>NUCLEOTIDE SEQUENCE</scope>
    <source>
        <strain evidence="2">CBHHK002</strain>
    </source>
</reference>
<evidence type="ECO:0000313" key="3">
    <source>
        <dbReference type="Proteomes" id="UP001218218"/>
    </source>
</evidence>
<evidence type="ECO:0000313" key="2">
    <source>
        <dbReference type="EMBL" id="KAJ7367778.1"/>
    </source>
</evidence>
<evidence type="ECO:0000256" key="1">
    <source>
        <dbReference type="SAM" id="MobiDB-lite"/>
    </source>
</evidence>
<dbReference type="Proteomes" id="UP001218218">
    <property type="component" value="Unassembled WGS sequence"/>
</dbReference>
<dbReference type="EMBL" id="JARIHO010000001">
    <property type="protein sequence ID" value="KAJ7367778.1"/>
    <property type="molecule type" value="Genomic_DNA"/>
</dbReference>
<accession>A0AAD7F5S8</accession>
<dbReference type="AlphaFoldDB" id="A0AAD7F5S8"/>
<keyword evidence="3" id="KW-1185">Reference proteome</keyword>
<gene>
    <name evidence="2" type="ORF">DFH08DRAFT_829345</name>
</gene>
<proteinExistence type="predicted"/>
<feature type="region of interest" description="Disordered" evidence="1">
    <location>
        <begin position="122"/>
        <end position="146"/>
    </location>
</feature>
<feature type="region of interest" description="Disordered" evidence="1">
    <location>
        <begin position="1"/>
        <end position="47"/>
    </location>
</feature>
<name>A0AAD7F5S8_9AGAR</name>
<organism evidence="2 3">
    <name type="scientific">Mycena albidolilacea</name>
    <dbReference type="NCBI Taxonomy" id="1033008"/>
    <lineage>
        <taxon>Eukaryota</taxon>
        <taxon>Fungi</taxon>
        <taxon>Dikarya</taxon>
        <taxon>Basidiomycota</taxon>
        <taxon>Agaricomycotina</taxon>
        <taxon>Agaricomycetes</taxon>
        <taxon>Agaricomycetidae</taxon>
        <taxon>Agaricales</taxon>
        <taxon>Marasmiineae</taxon>
        <taxon>Mycenaceae</taxon>
        <taxon>Mycena</taxon>
    </lineage>
</organism>
<protein>
    <submittedName>
        <fullName evidence="2">Uncharacterized protein</fullName>
    </submittedName>
</protein>
<feature type="compositionally biased region" description="Low complexity" evidence="1">
    <location>
        <begin position="20"/>
        <end position="35"/>
    </location>
</feature>
<sequence>MRTTLKAPYSSRSRLRRRSATSSPSTRRPSSNRPPLGSPMQSTSRSKPLWSVHLALDRSLSTVISALCPSSLASAQSSSSCWSVSQYSSKPPSGGQHRPLFSLCINSTPHARLPKARAQMSSSLRMSTSRMCTTSPPSSTMSPPNPFSLSLLSSHLTILPSPQSPSRRTPQLSWISVSSPRRTSSCLFPPSPRRATLPPL</sequence>
<comment type="caution">
    <text evidence="2">The sequence shown here is derived from an EMBL/GenBank/DDBJ whole genome shotgun (WGS) entry which is preliminary data.</text>
</comment>
<feature type="region of interest" description="Disordered" evidence="1">
    <location>
        <begin position="181"/>
        <end position="200"/>
    </location>
</feature>